<reference evidence="3" key="1">
    <citation type="journal article" date="2019" name="Int. J. Syst. Evol. Microbiol.">
        <title>The Global Catalogue of Microorganisms (GCM) 10K type strain sequencing project: providing services to taxonomists for standard genome sequencing and annotation.</title>
        <authorList>
            <consortium name="The Broad Institute Genomics Platform"/>
            <consortium name="The Broad Institute Genome Sequencing Center for Infectious Disease"/>
            <person name="Wu L."/>
            <person name="Ma J."/>
        </authorList>
    </citation>
    <scope>NUCLEOTIDE SEQUENCE [LARGE SCALE GENOMIC DNA]</scope>
    <source>
        <strain evidence="3">JCM 17917</strain>
    </source>
</reference>
<evidence type="ECO:0000313" key="2">
    <source>
        <dbReference type="EMBL" id="GAA4307389.1"/>
    </source>
</evidence>
<name>A0ABP8FMR8_9BACT</name>
<dbReference type="RefSeq" id="WP_345166184.1">
    <property type="nucleotide sequence ID" value="NZ_BAABGX010000002.1"/>
</dbReference>
<dbReference type="SUPFAM" id="SSF56925">
    <property type="entry name" value="OMPA-like"/>
    <property type="match status" value="1"/>
</dbReference>
<dbReference type="InterPro" id="IPR045743">
    <property type="entry name" value="DUF6089"/>
</dbReference>
<dbReference type="Pfam" id="PF19573">
    <property type="entry name" value="DUF6089"/>
    <property type="match status" value="1"/>
</dbReference>
<evidence type="ECO:0000313" key="3">
    <source>
        <dbReference type="Proteomes" id="UP001501844"/>
    </source>
</evidence>
<proteinExistence type="predicted"/>
<gene>
    <name evidence="2" type="ORF">GCM10023183_23290</name>
</gene>
<evidence type="ECO:0000259" key="1">
    <source>
        <dbReference type="Pfam" id="PF19573"/>
    </source>
</evidence>
<organism evidence="2 3">
    <name type="scientific">Nibribacter koreensis</name>
    <dbReference type="NCBI Taxonomy" id="1084519"/>
    <lineage>
        <taxon>Bacteria</taxon>
        <taxon>Pseudomonadati</taxon>
        <taxon>Bacteroidota</taxon>
        <taxon>Cytophagia</taxon>
        <taxon>Cytophagales</taxon>
        <taxon>Hymenobacteraceae</taxon>
        <taxon>Nibribacter</taxon>
    </lineage>
</organism>
<protein>
    <recommendedName>
        <fullName evidence="1">DUF6089 domain-containing protein</fullName>
    </recommendedName>
</protein>
<dbReference type="EMBL" id="BAABGX010000002">
    <property type="protein sequence ID" value="GAA4307389.1"/>
    <property type="molecule type" value="Genomic_DNA"/>
</dbReference>
<comment type="caution">
    <text evidence="2">The sequence shown here is derived from an EMBL/GenBank/DDBJ whole genome shotgun (WGS) entry which is preliminary data.</text>
</comment>
<dbReference type="Gene3D" id="2.40.160.20">
    <property type="match status" value="1"/>
</dbReference>
<feature type="domain" description="DUF6089" evidence="1">
    <location>
        <begin position="8"/>
        <end position="220"/>
    </location>
</feature>
<dbReference type="InterPro" id="IPR011250">
    <property type="entry name" value="OMP/PagP_B-barrel"/>
</dbReference>
<dbReference type="Proteomes" id="UP001501844">
    <property type="component" value="Unassembled WGS sequence"/>
</dbReference>
<keyword evidence="3" id="KW-1185">Reference proteome</keyword>
<sequence length="223" mass="25384">MSSFAQNQERSTNEIGLGIGGISYKGDVSPRYRVLSNRPALTLFYKKDVSRALVLRGSLLAGKVKAKDTQYEDLPLSDYRRAEVTTSVLELAVGFDYNFLDYYDFRRHIRWTPYFTLGVAGLAYNNKTIAQNPSILYPENGGNNEPYKTAFTMAVPIGAGVKYALTHRLNLGVEFGARFLLTDRFDNLTNQNEKVMNPHDNDWYFYNGVSLSYTFYKINCPLF</sequence>
<accession>A0ABP8FMR8</accession>